<reference evidence="1 2" key="1">
    <citation type="submission" date="2017-03" db="EMBL/GenBank/DDBJ databases">
        <authorList>
            <person name="Afonso C.L."/>
            <person name="Miller P.J."/>
            <person name="Scott M.A."/>
            <person name="Spackman E."/>
            <person name="Goraichik I."/>
            <person name="Dimitrov K.M."/>
            <person name="Suarez D.L."/>
            <person name="Swayne D.E."/>
        </authorList>
    </citation>
    <scope>NUCLEOTIDE SEQUENCE [LARGE SCALE GENOMIC DNA]</scope>
    <source>
        <strain evidence="1 2">ATCC 51113</strain>
    </source>
</reference>
<evidence type="ECO:0000313" key="2">
    <source>
        <dbReference type="Proteomes" id="UP000192573"/>
    </source>
</evidence>
<dbReference type="Proteomes" id="UP000192573">
    <property type="component" value="Unassembled WGS sequence"/>
</dbReference>
<comment type="caution">
    <text evidence="1">The sequence shown here is derived from an EMBL/GenBank/DDBJ whole genome shotgun (WGS) entry which is preliminary data.</text>
</comment>
<sequence>MKKPVCMFCGAPATLLCDGIIGWDADEDKHGLMTKCRGMFTCDAPVCRSCATWHGNIFFDGKIRMMDTRDLCPLCQKLHKAGEHIRVAEHRKHSALPQPCLTKEQAAIIRAAHWAGFANSYTRSIEILKGGGQQTFDF</sequence>
<dbReference type="EMBL" id="NAEW01000001">
    <property type="protein sequence ID" value="OQM43406.1"/>
    <property type="molecule type" value="Genomic_DNA"/>
</dbReference>
<accession>A0A1V8P3Z1</accession>
<gene>
    <name evidence="1" type="ORF">BZK42_00425</name>
</gene>
<organism evidence="1 2">
    <name type="scientific">Citrobacter braakii</name>
    <dbReference type="NCBI Taxonomy" id="57706"/>
    <lineage>
        <taxon>Bacteria</taxon>
        <taxon>Pseudomonadati</taxon>
        <taxon>Pseudomonadota</taxon>
        <taxon>Gammaproteobacteria</taxon>
        <taxon>Enterobacterales</taxon>
        <taxon>Enterobacteriaceae</taxon>
        <taxon>Citrobacter</taxon>
        <taxon>Citrobacter freundii complex</taxon>
    </lineage>
</organism>
<dbReference type="RefSeq" id="WP_080858520.1">
    <property type="nucleotide sequence ID" value="NZ_CP077405.1"/>
</dbReference>
<name>A0A1V8P3Z1_CITBR</name>
<evidence type="ECO:0000313" key="1">
    <source>
        <dbReference type="EMBL" id="OQM43406.1"/>
    </source>
</evidence>
<proteinExistence type="predicted"/>
<dbReference type="AlphaFoldDB" id="A0A1V8P3Z1"/>
<protein>
    <submittedName>
        <fullName evidence="1">Uncharacterized protein</fullName>
    </submittedName>
</protein>